<name>A0A1G8GLE9_9FLAO</name>
<dbReference type="SUPFAM" id="SSF54909">
    <property type="entry name" value="Dimeric alpha+beta barrel"/>
    <property type="match status" value="1"/>
</dbReference>
<keyword evidence="2" id="KW-0560">Oxidoreductase</keyword>
<reference evidence="3" key="1">
    <citation type="submission" date="2016-10" db="EMBL/GenBank/DDBJ databases">
        <authorList>
            <person name="Varghese N."/>
            <person name="Submissions S."/>
        </authorList>
    </citation>
    <scope>NUCLEOTIDE SEQUENCE [LARGE SCALE GENOMIC DNA]</scope>
    <source>
        <strain evidence="3">DSM 23313</strain>
    </source>
</reference>
<organism evidence="2 3">
    <name type="scientific">Myroides phaeus</name>
    <dbReference type="NCBI Taxonomy" id="702745"/>
    <lineage>
        <taxon>Bacteria</taxon>
        <taxon>Pseudomonadati</taxon>
        <taxon>Bacteroidota</taxon>
        <taxon>Flavobacteriia</taxon>
        <taxon>Flavobacteriales</taxon>
        <taxon>Flavobacteriaceae</taxon>
        <taxon>Myroides</taxon>
    </lineage>
</organism>
<dbReference type="AlphaFoldDB" id="A0A1G8GLE9"/>
<feature type="domain" description="ABM" evidence="1">
    <location>
        <begin position="2"/>
        <end position="97"/>
    </location>
</feature>
<dbReference type="GO" id="GO:0004497">
    <property type="term" value="F:monooxygenase activity"/>
    <property type="evidence" value="ECO:0007669"/>
    <property type="project" value="UniProtKB-KW"/>
</dbReference>
<dbReference type="InterPro" id="IPR007138">
    <property type="entry name" value="ABM_dom"/>
</dbReference>
<gene>
    <name evidence="2" type="ORF">SAMN05421818_12918</name>
</gene>
<dbReference type="EMBL" id="FNDQ01000029">
    <property type="protein sequence ID" value="SDH95130.1"/>
    <property type="molecule type" value="Genomic_DNA"/>
</dbReference>
<evidence type="ECO:0000313" key="3">
    <source>
        <dbReference type="Proteomes" id="UP000243588"/>
    </source>
</evidence>
<proteinExistence type="predicted"/>
<dbReference type="STRING" id="702745.SAMN05421818_12918"/>
<dbReference type="Gene3D" id="3.30.70.100">
    <property type="match status" value="1"/>
</dbReference>
<dbReference type="Proteomes" id="UP000243588">
    <property type="component" value="Unassembled WGS sequence"/>
</dbReference>
<dbReference type="PROSITE" id="PS51725">
    <property type="entry name" value="ABM"/>
    <property type="match status" value="1"/>
</dbReference>
<dbReference type="RefSeq" id="WP_090410326.1">
    <property type="nucleotide sequence ID" value="NZ_FNDQ01000029.1"/>
</dbReference>
<evidence type="ECO:0000259" key="1">
    <source>
        <dbReference type="PROSITE" id="PS51725"/>
    </source>
</evidence>
<dbReference type="InterPro" id="IPR011008">
    <property type="entry name" value="Dimeric_a/b-barrel"/>
</dbReference>
<accession>A0A1G8GLE9</accession>
<protein>
    <submittedName>
        <fullName evidence="2">Quinol monooxygenase YgiN</fullName>
    </submittedName>
</protein>
<keyword evidence="2" id="KW-0503">Monooxygenase</keyword>
<keyword evidence="3" id="KW-1185">Reference proteome</keyword>
<evidence type="ECO:0000313" key="2">
    <source>
        <dbReference type="EMBL" id="SDH95130.1"/>
    </source>
</evidence>
<dbReference type="Pfam" id="PF03992">
    <property type="entry name" value="ABM"/>
    <property type="match status" value="1"/>
</dbReference>
<sequence>MFIRIVKLTLKEDRIKDFLDHFNSDKEKIRHYPGCQFLEVYQDKHQANIFFTYSYWDEEQSLENYKKSELFGQIWPNVKAMFKERAEAWSVDKVVTLN</sequence>